<accession>A0A2W2A719</accession>
<evidence type="ECO:0000256" key="7">
    <source>
        <dbReference type="SAM" id="Coils"/>
    </source>
</evidence>
<gene>
    <name evidence="5" type="primary">coaE</name>
    <name evidence="8" type="ORF">DN068_20115</name>
</gene>
<evidence type="ECO:0000256" key="1">
    <source>
        <dbReference type="ARBA" id="ARBA00009018"/>
    </source>
</evidence>
<comment type="function">
    <text evidence="5">Catalyzes the phosphorylation of the 3'-hydroxyl group of dephosphocoenzyme A to form coenzyme A.</text>
</comment>
<dbReference type="SUPFAM" id="SSF52540">
    <property type="entry name" value="P-loop containing nucleoside triphosphate hydrolases"/>
    <property type="match status" value="1"/>
</dbReference>
<comment type="subcellular location">
    <subcellularLocation>
        <location evidence="5">Cytoplasm</location>
    </subcellularLocation>
</comment>
<dbReference type="UniPathway" id="UPA00241">
    <property type="reaction ID" value="UER00356"/>
</dbReference>
<protein>
    <recommendedName>
        <fullName evidence="5 6">Dephospho-CoA kinase</fullName>
        <ecNumber evidence="5 6">2.7.1.24</ecNumber>
    </recommendedName>
    <alternativeName>
        <fullName evidence="5">Dephosphocoenzyme A kinase</fullName>
    </alternativeName>
</protein>
<proteinExistence type="inferred from homology"/>
<dbReference type="AlphaFoldDB" id="A0A2W2A719"/>
<comment type="caution">
    <text evidence="8">The sequence shown here is derived from an EMBL/GenBank/DDBJ whole genome shotgun (WGS) entry which is preliminary data.</text>
</comment>
<evidence type="ECO:0000313" key="8">
    <source>
        <dbReference type="EMBL" id="PZF71011.1"/>
    </source>
</evidence>
<feature type="coiled-coil region" evidence="7">
    <location>
        <begin position="137"/>
        <end position="164"/>
    </location>
</feature>
<feature type="binding site" evidence="5">
    <location>
        <begin position="11"/>
        <end position="16"/>
    </location>
    <ligand>
        <name>ATP</name>
        <dbReference type="ChEBI" id="CHEBI:30616"/>
    </ligand>
</feature>
<dbReference type="GO" id="GO:0004140">
    <property type="term" value="F:dephospho-CoA kinase activity"/>
    <property type="evidence" value="ECO:0007669"/>
    <property type="project" value="UniProtKB-UniRule"/>
</dbReference>
<reference evidence="8 9" key="1">
    <citation type="submission" date="2018-06" db="EMBL/GenBank/DDBJ databases">
        <title>Mucibacter soli gen. nov., sp. nov., a new member of the family Chitinophagaceae producing mucin.</title>
        <authorList>
            <person name="Kim M.-K."/>
            <person name="Park S."/>
            <person name="Kim T.-S."/>
            <person name="Joung Y."/>
            <person name="Han J.-H."/>
            <person name="Kim S.B."/>
        </authorList>
    </citation>
    <scope>NUCLEOTIDE SEQUENCE [LARGE SCALE GENOMIC DNA]</scope>
    <source>
        <strain evidence="8 9">R1-15</strain>
    </source>
</reference>
<dbReference type="GO" id="GO:0015937">
    <property type="term" value="P:coenzyme A biosynthetic process"/>
    <property type="evidence" value="ECO:0007669"/>
    <property type="project" value="UniProtKB-UniRule"/>
</dbReference>
<dbReference type="OrthoDB" id="9812943at2"/>
<dbReference type="GO" id="GO:0005737">
    <property type="term" value="C:cytoplasm"/>
    <property type="evidence" value="ECO:0007669"/>
    <property type="project" value="UniProtKB-SubCell"/>
</dbReference>
<keyword evidence="5 8" id="KW-0418">Kinase</keyword>
<evidence type="ECO:0000256" key="3">
    <source>
        <dbReference type="ARBA" id="ARBA00022840"/>
    </source>
</evidence>
<comment type="similarity">
    <text evidence="1 5">Belongs to the CoaE family.</text>
</comment>
<dbReference type="NCBIfam" id="TIGR00152">
    <property type="entry name" value="dephospho-CoA kinase"/>
    <property type="match status" value="1"/>
</dbReference>
<dbReference type="Pfam" id="PF01121">
    <property type="entry name" value="CoaE"/>
    <property type="match status" value="1"/>
</dbReference>
<dbReference type="RefSeq" id="WP_111000745.1">
    <property type="nucleotide sequence ID" value="NZ_QKTW01000027.1"/>
</dbReference>
<evidence type="ECO:0000313" key="9">
    <source>
        <dbReference type="Proteomes" id="UP000248745"/>
    </source>
</evidence>
<dbReference type="PANTHER" id="PTHR10695:SF46">
    <property type="entry name" value="BIFUNCTIONAL COENZYME A SYNTHASE-RELATED"/>
    <property type="match status" value="1"/>
</dbReference>
<name>A0A2W2A719_9BACT</name>
<dbReference type="InterPro" id="IPR027417">
    <property type="entry name" value="P-loop_NTPase"/>
</dbReference>
<dbReference type="EC" id="2.7.1.24" evidence="5 6"/>
<dbReference type="PROSITE" id="PS51219">
    <property type="entry name" value="DPCK"/>
    <property type="match status" value="1"/>
</dbReference>
<evidence type="ECO:0000256" key="2">
    <source>
        <dbReference type="ARBA" id="ARBA00022741"/>
    </source>
</evidence>
<keyword evidence="3 5" id="KW-0067">ATP-binding</keyword>
<dbReference type="InterPro" id="IPR001977">
    <property type="entry name" value="Depp_CoAkinase"/>
</dbReference>
<keyword evidence="5" id="KW-0963">Cytoplasm</keyword>
<keyword evidence="5" id="KW-0808">Transferase</keyword>
<keyword evidence="4 5" id="KW-0173">Coenzyme A biosynthesis</keyword>
<evidence type="ECO:0000256" key="5">
    <source>
        <dbReference type="HAMAP-Rule" id="MF_00376"/>
    </source>
</evidence>
<evidence type="ECO:0000256" key="6">
    <source>
        <dbReference type="NCBIfam" id="TIGR00152"/>
    </source>
</evidence>
<keyword evidence="2 5" id="KW-0547">Nucleotide-binding</keyword>
<dbReference type="GO" id="GO:0005524">
    <property type="term" value="F:ATP binding"/>
    <property type="evidence" value="ECO:0007669"/>
    <property type="project" value="UniProtKB-UniRule"/>
</dbReference>
<evidence type="ECO:0000256" key="4">
    <source>
        <dbReference type="ARBA" id="ARBA00022993"/>
    </source>
</evidence>
<dbReference type="EMBL" id="QKTW01000027">
    <property type="protein sequence ID" value="PZF71011.1"/>
    <property type="molecule type" value="Genomic_DNA"/>
</dbReference>
<keyword evidence="9" id="KW-1185">Reference proteome</keyword>
<dbReference type="HAMAP" id="MF_00376">
    <property type="entry name" value="Dephospho_CoA_kinase"/>
    <property type="match status" value="1"/>
</dbReference>
<sequence length="197" mass="21937">MLKVGVTGGIGSGKSTVCQVFRTLGIPVFNADDAAKWLMENDAKLISDIKALFGEAAYENSKLNRPFIASVAFNDRKKLQALNALTHPATIAYGKRWMEIQTTPYAIKEAALFFESGSDKEVDIMIGVYAPQEVRIARAMKRDNISHEQVLERLSKQMNEEEKMSRCRYVITNDDTVAVIPQVLELHTSLIQLAAES</sequence>
<comment type="catalytic activity">
    <reaction evidence="5">
        <text>3'-dephospho-CoA + ATP = ADP + CoA + H(+)</text>
        <dbReference type="Rhea" id="RHEA:18245"/>
        <dbReference type="ChEBI" id="CHEBI:15378"/>
        <dbReference type="ChEBI" id="CHEBI:30616"/>
        <dbReference type="ChEBI" id="CHEBI:57287"/>
        <dbReference type="ChEBI" id="CHEBI:57328"/>
        <dbReference type="ChEBI" id="CHEBI:456216"/>
        <dbReference type="EC" id="2.7.1.24"/>
    </reaction>
</comment>
<comment type="pathway">
    <text evidence="5">Cofactor biosynthesis; coenzyme A biosynthesis; CoA from (R)-pantothenate: step 5/5.</text>
</comment>
<dbReference type="CDD" id="cd02022">
    <property type="entry name" value="DPCK"/>
    <property type="match status" value="1"/>
</dbReference>
<dbReference type="Proteomes" id="UP000248745">
    <property type="component" value="Unassembled WGS sequence"/>
</dbReference>
<organism evidence="8 9">
    <name type="scientific">Taibaiella soli</name>
    <dbReference type="NCBI Taxonomy" id="1649169"/>
    <lineage>
        <taxon>Bacteria</taxon>
        <taxon>Pseudomonadati</taxon>
        <taxon>Bacteroidota</taxon>
        <taxon>Chitinophagia</taxon>
        <taxon>Chitinophagales</taxon>
        <taxon>Chitinophagaceae</taxon>
        <taxon>Taibaiella</taxon>
    </lineage>
</organism>
<dbReference type="Gene3D" id="3.40.50.300">
    <property type="entry name" value="P-loop containing nucleotide triphosphate hydrolases"/>
    <property type="match status" value="1"/>
</dbReference>
<keyword evidence="7" id="KW-0175">Coiled coil</keyword>
<dbReference type="PANTHER" id="PTHR10695">
    <property type="entry name" value="DEPHOSPHO-COA KINASE-RELATED"/>
    <property type="match status" value="1"/>
</dbReference>